<protein>
    <submittedName>
        <fullName evidence="2">Uncharacterized protein</fullName>
    </submittedName>
</protein>
<organism evidence="2 3">
    <name type="scientific">Streptomyces inusitatus</name>
    <dbReference type="NCBI Taxonomy" id="68221"/>
    <lineage>
        <taxon>Bacteria</taxon>
        <taxon>Bacillati</taxon>
        <taxon>Actinomycetota</taxon>
        <taxon>Actinomycetes</taxon>
        <taxon>Kitasatosporales</taxon>
        <taxon>Streptomycetaceae</taxon>
        <taxon>Streptomyces</taxon>
    </lineage>
</organism>
<feature type="chain" id="PRO_5036974548" evidence="1">
    <location>
        <begin position="28"/>
        <end position="141"/>
    </location>
</feature>
<proteinExistence type="predicted"/>
<feature type="signal peptide" evidence="1">
    <location>
        <begin position="1"/>
        <end position="27"/>
    </location>
</feature>
<evidence type="ECO:0000256" key="1">
    <source>
        <dbReference type="SAM" id="SignalP"/>
    </source>
</evidence>
<sequence length="141" mass="14793">MERRTRTTVTALSAAALLVGTVGMAIAVVDPAAPGPARLSAARPGPGGGGGEALTARATASGVRAWEQFRVHGSADDLRPGTRVALQQRQGRRWVTLPAAMSVTQESTYRMRVRLGLQGRNTLRIIGGGLASAPFTVHVRR</sequence>
<dbReference type="AlphaFoldDB" id="A0A918UTN1"/>
<dbReference type="RefSeq" id="WP_190123467.1">
    <property type="nucleotide sequence ID" value="NZ_BMWG01000007.1"/>
</dbReference>
<reference evidence="2" key="2">
    <citation type="submission" date="2020-09" db="EMBL/GenBank/DDBJ databases">
        <authorList>
            <person name="Sun Q."/>
            <person name="Ohkuma M."/>
        </authorList>
    </citation>
    <scope>NUCLEOTIDE SEQUENCE</scope>
    <source>
        <strain evidence="2">JCM 4988</strain>
    </source>
</reference>
<dbReference type="Proteomes" id="UP000630936">
    <property type="component" value="Unassembled WGS sequence"/>
</dbReference>
<name>A0A918UTN1_9ACTN</name>
<evidence type="ECO:0000313" key="2">
    <source>
        <dbReference type="EMBL" id="GGZ33031.1"/>
    </source>
</evidence>
<reference evidence="2" key="1">
    <citation type="journal article" date="2014" name="Int. J. Syst. Evol. Microbiol.">
        <title>Complete genome sequence of Corynebacterium casei LMG S-19264T (=DSM 44701T), isolated from a smear-ripened cheese.</title>
        <authorList>
            <consortium name="US DOE Joint Genome Institute (JGI-PGF)"/>
            <person name="Walter F."/>
            <person name="Albersmeier A."/>
            <person name="Kalinowski J."/>
            <person name="Ruckert C."/>
        </authorList>
    </citation>
    <scope>NUCLEOTIDE SEQUENCE</scope>
    <source>
        <strain evidence="2">JCM 4988</strain>
    </source>
</reference>
<evidence type="ECO:0000313" key="3">
    <source>
        <dbReference type="Proteomes" id="UP000630936"/>
    </source>
</evidence>
<gene>
    <name evidence="2" type="ORF">GCM10010387_28930</name>
</gene>
<keyword evidence="3" id="KW-1185">Reference proteome</keyword>
<comment type="caution">
    <text evidence="2">The sequence shown here is derived from an EMBL/GenBank/DDBJ whole genome shotgun (WGS) entry which is preliminary data.</text>
</comment>
<dbReference type="EMBL" id="BMWG01000007">
    <property type="protein sequence ID" value="GGZ33031.1"/>
    <property type="molecule type" value="Genomic_DNA"/>
</dbReference>
<accession>A0A918UTN1</accession>
<keyword evidence="1" id="KW-0732">Signal</keyword>